<organism evidence="1 2">
    <name type="scientific">Clostridium tyrobutyricum DIVETGP</name>
    <dbReference type="NCBI Taxonomy" id="1408889"/>
    <lineage>
        <taxon>Bacteria</taxon>
        <taxon>Bacillati</taxon>
        <taxon>Bacillota</taxon>
        <taxon>Clostridia</taxon>
        <taxon>Eubacteriales</taxon>
        <taxon>Clostridiaceae</taxon>
        <taxon>Clostridium</taxon>
    </lineage>
</organism>
<protein>
    <submittedName>
        <fullName evidence="1">Uncharacterized protein</fullName>
    </submittedName>
</protein>
<dbReference type="Proteomes" id="UP000019482">
    <property type="component" value="Unassembled WGS sequence"/>
</dbReference>
<comment type="caution">
    <text evidence="1">The sequence shown here is derived from an EMBL/GenBank/DDBJ whole genome shotgun (WGS) entry which is preliminary data.</text>
</comment>
<evidence type="ECO:0000313" key="1">
    <source>
        <dbReference type="EMBL" id="CDL90758.1"/>
    </source>
</evidence>
<dbReference type="AlphaFoldDB" id="W6N2X9"/>
<reference evidence="1 2" key="1">
    <citation type="journal article" date="2015" name="Genome Announc.">
        <title>Draft Genome Sequence of Clostridium tyrobutyricum Strain DIVETGP, Isolated from Cow's Milk for Grana Padano Production.</title>
        <authorList>
            <person name="Soggiu A."/>
            <person name="Piras C."/>
            <person name="Gaiarsa S."/>
            <person name="Sassera D."/>
            <person name="Roncada P."/>
            <person name="Bendixen E."/>
            <person name="Brasca M."/>
            <person name="Bonizzi L."/>
        </authorList>
    </citation>
    <scope>NUCLEOTIDE SEQUENCE [LARGE SCALE GENOMIC DNA]</scope>
    <source>
        <strain evidence="1 2">DIVETGP</strain>
    </source>
</reference>
<sequence>MDCHKNQKPLIIESFWDKNIISELTLTEDIYNNILHNY</sequence>
<keyword evidence="2" id="KW-1185">Reference proteome</keyword>
<accession>W6N2X9</accession>
<proteinExistence type="predicted"/>
<evidence type="ECO:0000313" key="2">
    <source>
        <dbReference type="Proteomes" id="UP000019482"/>
    </source>
</evidence>
<name>W6N2X9_CLOTY</name>
<dbReference type="EMBL" id="CBXI010000009">
    <property type="protein sequence ID" value="CDL90758.1"/>
    <property type="molecule type" value="Genomic_DNA"/>
</dbReference>
<gene>
    <name evidence="1" type="ORF">CTDIVETGP_0828</name>
</gene>